<feature type="coiled-coil region" evidence="9">
    <location>
        <begin position="394"/>
        <end position="428"/>
    </location>
</feature>
<feature type="coiled-coil region" evidence="9">
    <location>
        <begin position="77"/>
        <end position="139"/>
    </location>
</feature>
<dbReference type="InterPro" id="IPR046950">
    <property type="entry name" value="DNA-dir_Rpol_C_phage-type"/>
</dbReference>
<feature type="compositionally biased region" description="Polar residues" evidence="10">
    <location>
        <begin position="894"/>
        <end position="903"/>
    </location>
</feature>
<dbReference type="VEuPathDB" id="TriTrypDB:LdCL_240016700"/>
<accession>A0A504XWN4</accession>
<dbReference type="VEuPathDB" id="TriTrypDB:LdBPK_241170.1"/>
<dbReference type="PANTHER" id="PTHR10102">
    <property type="entry name" value="DNA-DIRECTED RNA POLYMERASE, MITOCHONDRIAL"/>
    <property type="match status" value="1"/>
</dbReference>
<dbReference type="VEuPathDB" id="TriTrypDB:LDHU3_24.1370"/>
<dbReference type="VEuPathDB" id="TriTrypDB:LdBPK_241160.1"/>
<feature type="coiled-coil region" evidence="9">
    <location>
        <begin position="269"/>
        <end position="366"/>
    </location>
</feature>
<dbReference type="FunFam" id="1.10.150.20:FF:000082">
    <property type="entry name" value="DNA-directed RNA polymerase, mitochondrial"/>
    <property type="match status" value="1"/>
</dbReference>
<evidence type="ECO:0000313" key="12">
    <source>
        <dbReference type="EMBL" id="TPP52245.1"/>
    </source>
</evidence>
<feature type="region of interest" description="Disordered" evidence="10">
    <location>
        <begin position="499"/>
        <end position="518"/>
    </location>
</feature>
<dbReference type="PROSITE" id="PS00489">
    <property type="entry name" value="RNA_POL_PHAGE_2"/>
    <property type="match status" value="1"/>
</dbReference>
<evidence type="ECO:0000256" key="7">
    <source>
        <dbReference type="ARBA" id="ARBA00023163"/>
    </source>
</evidence>
<feature type="compositionally biased region" description="Low complexity" evidence="10">
    <location>
        <begin position="736"/>
        <end position="762"/>
    </location>
</feature>
<dbReference type="VEuPathDB" id="TriTrypDB:LDHU3_24.1390"/>
<organism evidence="12 13">
    <name type="scientific">Leishmania donovani</name>
    <dbReference type="NCBI Taxonomy" id="5661"/>
    <lineage>
        <taxon>Eukaryota</taxon>
        <taxon>Discoba</taxon>
        <taxon>Euglenozoa</taxon>
        <taxon>Kinetoplastea</taxon>
        <taxon>Metakinetoplastina</taxon>
        <taxon>Trypanosomatida</taxon>
        <taxon>Trypanosomatidae</taxon>
        <taxon>Leishmaniinae</taxon>
        <taxon>Leishmania</taxon>
    </lineage>
</organism>
<keyword evidence="7" id="KW-0804">Transcription</keyword>
<evidence type="ECO:0000313" key="13">
    <source>
        <dbReference type="Proteomes" id="UP000318447"/>
    </source>
</evidence>
<reference evidence="13" key="1">
    <citation type="submission" date="2019-02" db="EMBL/GenBank/DDBJ databases">
        <title>FDA dAtabase for Regulatory Grade micrObial Sequences (FDA-ARGOS): Supporting development and validation of Infectious Disease Dx tests.</title>
        <authorList>
            <person name="Duncan R."/>
            <person name="Fisher C."/>
            <person name="Tallon L."/>
            <person name="Sadzewicz L."/>
            <person name="Sengamalay N."/>
            <person name="Ott S."/>
            <person name="Godinez A."/>
            <person name="Nagaraj S."/>
            <person name="Vavikolanu K."/>
            <person name="Nadendla S."/>
            <person name="Aluvathingal J."/>
            <person name="Sichtig H."/>
        </authorList>
    </citation>
    <scope>NUCLEOTIDE SEQUENCE [LARGE SCALE GENOMIC DNA]</scope>
    <source>
        <strain evidence="13">FDAARGOS_361</strain>
    </source>
</reference>
<evidence type="ECO:0000259" key="11">
    <source>
        <dbReference type="Pfam" id="PF00940"/>
    </source>
</evidence>
<comment type="catalytic activity">
    <reaction evidence="8">
        <text>RNA(n) + a ribonucleoside 5'-triphosphate = RNA(n+1) + diphosphate</text>
        <dbReference type="Rhea" id="RHEA:21248"/>
        <dbReference type="Rhea" id="RHEA-COMP:14527"/>
        <dbReference type="Rhea" id="RHEA-COMP:17342"/>
        <dbReference type="ChEBI" id="CHEBI:33019"/>
        <dbReference type="ChEBI" id="CHEBI:61557"/>
        <dbReference type="ChEBI" id="CHEBI:140395"/>
        <dbReference type="EC" id="2.7.7.6"/>
    </reaction>
</comment>
<dbReference type="InterPro" id="IPR043502">
    <property type="entry name" value="DNA/RNA_pol_sf"/>
</dbReference>
<evidence type="ECO:0000256" key="3">
    <source>
        <dbReference type="ARBA" id="ARBA00022478"/>
    </source>
</evidence>
<protein>
    <recommendedName>
        <fullName evidence="2">DNA-directed RNA polymerase</fullName>
        <ecNumber evidence="2">2.7.7.6</ecNumber>
    </recommendedName>
</protein>
<dbReference type="GO" id="GO:0003677">
    <property type="term" value="F:DNA binding"/>
    <property type="evidence" value="ECO:0007669"/>
    <property type="project" value="InterPro"/>
</dbReference>
<evidence type="ECO:0000256" key="4">
    <source>
        <dbReference type="ARBA" id="ARBA00022679"/>
    </source>
</evidence>
<dbReference type="Gene3D" id="1.10.287.280">
    <property type="match status" value="1"/>
</dbReference>
<evidence type="ECO:0000256" key="2">
    <source>
        <dbReference type="ARBA" id="ARBA00012418"/>
    </source>
</evidence>
<feature type="region of interest" description="Disordered" evidence="10">
    <location>
        <begin position="699"/>
        <end position="762"/>
    </location>
</feature>
<feature type="region of interest" description="Disordered" evidence="10">
    <location>
        <begin position="201"/>
        <end position="228"/>
    </location>
</feature>
<evidence type="ECO:0000256" key="10">
    <source>
        <dbReference type="SAM" id="MobiDB-lite"/>
    </source>
</evidence>
<feature type="coiled-coil region" evidence="9">
    <location>
        <begin position="771"/>
        <end position="812"/>
    </location>
</feature>
<dbReference type="VEuPathDB" id="TriTrypDB:LDHU3_24.1380"/>
<feature type="region of interest" description="Disordered" evidence="10">
    <location>
        <begin position="1"/>
        <end position="56"/>
    </location>
</feature>
<sequence length="2723" mass="299699">MSGASSPRLPSEVESISRSYSPPPPPSVPNTTRRSRSQGGSTAPEDLPGLHSCGDATAAVARVQPPPLPPFSMDMYRELHQRKFKSVNEELDFLRKDFVASRKTLALLHEDKVRLERELMARVVEMNELQGKLEDAQREAEQQTPSPCWRVCSSGGRGQICSGSGCEKQDLDDFGRCEACGASRTWADAGDTAQVRVDTAAEGGEGDGQRPCGGAEKKNTSAAKAPSPVSTLRAGLSLYAASGQRRRGAAAASGTSARGPDGADLQQLIRDLRANLARRDTALNEAQMELGSLQHIRQTLEVELRRLQGSLSDVKAQRDALQARLTAQEELHTAKVAQVSGLEEQVQQLTKEKDAVQSRLTTAQLLYEHTGPMSDGGSPASPTGVGGGRVHAHEEALREQLQLYRSKWQAAEDQMEHLHERISQLQRQLVAGGADDGATVRPLKPVASELCEADEAVVQKAKYIADMAALRRQHQEQVQLHIEEEQRLQRRLERAQENAAFHEDQLRQQRQEDARQHHSEVQALQAQLRTAQGELVKAQEDREHLARQLRRSTEQQTTVEVLRSQVDQLKQRLGEVGAELAQVRGREKELSLQTQRERLERAKVEHDLEAAQEMLEREKTEAQYLREELIITREQLGMHEAVDASITGTGPARSTLSATCAPSATDAEGDAATLSSELKGYVGLMRVNAALQRRIEELEAQAPTRHGSDIGRCGSKTSDERGTQQAQPTDSAREGSALPKASPDDASPPSALEQQQAAHLQAELTSALQSQRALMASIAEAEKERHQLIKDNQTLADGVELLEKQLRKYQAKLACRAIAVDTRVTRAEAPPSAPSADVKPRTHADVVEAEESQRRCCRCDCAQQWDSRVRSRLQTARARDHDVHVRQSADGTLRQPQLPQANESEAAKPSLRPVRSGCRGCSGRPAASARTKRSALAASFDSARGIAVTGAADRTVPANLSHWDGLPRTMTGAAASAAPAARARTTASLTSPFICLRRFFWNPFASGTRGSVSATRDSVQRLNAEQDASIAEKAHRDADLENEQLLGACLDLLDMCSGNAAGSAPSSALDELARDRIWELVDVLLHDHHRAPAEQFDLVYTALCMPAAQDHRQVQRSLLLVLRSVVPETLYRVFESVDLFVVRDDEQSLHQRDALMKFAHAQLGDLHVPDGLAEEEVLSVYVDDIKTAFPVLATCPAWQVVERDATTIALKSKLFALLGRLCAEFDQEKTGKVKLADLRSTAERVLGTDQASRLLEGAQVDKDGKIAYAQLVALLSRPPPKKRAPAEVTNGIPVRCFREVDLGTRLTSPLSSAVTGAMALLCGNIATASRPSGTLTCAMRYYTAPSAEESVCDVDAKTDTLTDAGSAEARAERPVGTKTSSKRTTVTSSQASITRPPIPAPLTSSSSSPSAPPLRDTQQTERLKATPQPSAHETKVAGGEGGSDVVVGRTDADVYEGGSRLVKGEAGNAAAAAGADDEDDDSITFSEAASVADLFEIDEVKLSAAGADSARATEGAHQHAGDHSGVSGATGRRGTLSAFALPADHSRSGSGSTAAGIEDTLLSDPFHVPSVDDDAFARDGDLPASAVASYSAVSSPQNLNENVLSAVDVLCDDLFHCKTSVLRSFARTRSISAHKKVEVVLRLLEKAHHDAHGESNDLSVTRRLLGDVFDENVRTSGLRMAWTNKSLEAAHIEEACESHLSFDLLANSTKALMVRRHAGEISRVLRKLTRVFQQEQEQISLAAVGGVFRNYRAASDELVRELPVCELLSPFAGYLVSYVRYGAAKETLTRADVNERLVQLGVVQPTVQEADDSALLHRLMGLLDPAVQQVERRAECFRHAEQPRVVGMENSDVIASTIRAFSEVSHTKWNTQAAPDWVHDLARLFCNWEAILRTDLPRFEEVPRHFFDCILSGVVCLYIAQRVYGNSVGATVVPLYQRLAVKKSLRLHFNNDDNTESALRDIMSYVQAGVTEVRGGVRGEFFAGVLSQMQGAFQDAQEERSALHDERVAVILNAVCDMGTNCTRSAGLFNLLVKITEDLAFHFRFQRIYKRLSAPDRATIRTNGSIRMSQTLEYFEKELHVTPISTKAVGFLVVQLLYLSFRGDGSKRPVLERFASVTGATELDIVGLTEMAATSVRDLHVAFPPQLSYNSWLNESDTREKSVYGVLPSVAVKGSANQAMIVSQAPMLKALDAISRVPWRINKYMLHVQEAIVREGFGFGKIRPGFYPLHYYYMSDGERRQCILQQKQDWKELSELRSSRIHYLLGLRQARSIVQFSHIYFPNSMDFRGRMYPLPGRLNHTGSDPFRGLLEYAEPKPLGAVGLYWLKVHLANKMGMSKLSFDERVHYVDEHMEDVVQSAESPLVGDRWWQEASEPIQCLMACKEVADAMKCSQGPEKFLSRLPVAVDGSYNGLQHYSAIGRDAFGAKLVNLVPSERPADAYTGILKEMLKSICIDAGRDHQVAQRCLGTGRGQDKDHIKRKTIKRPIMTQVYGVTSYGMSEQIFDELVKQNKSHGLWTHTDMKEMAAYLRDKVLESLGITFRETQNCRKWISEVTTLLWKVQPAELRNALCWTTPLGLVVRQPYKVRNECSLFTPHGYSRVPGDSVAPASRKQLTAIAPNLIHSLDATHLAMTALEMQHQGLSMMAVHDSYWTYACDMPKLSQVLREQFVNLYSKYDPLWELKEQWEETYFMDLRRHGVKLPDPPKRGDLDLNVVLNSPYFFS</sequence>
<comment type="similarity">
    <text evidence="1">Belongs to the phage and mitochondrial RNA polymerase family.</text>
</comment>
<dbReference type="GO" id="GO:0003899">
    <property type="term" value="F:DNA-directed RNA polymerase activity"/>
    <property type="evidence" value="ECO:0007669"/>
    <property type="project" value="UniProtKB-EC"/>
</dbReference>
<feature type="compositionally biased region" description="Low complexity" evidence="10">
    <location>
        <begin position="1377"/>
        <end position="1389"/>
    </location>
</feature>
<dbReference type="Gene3D" id="1.10.150.20">
    <property type="entry name" value="5' to 3' exonuclease, C-terminal subdomain"/>
    <property type="match status" value="1"/>
</dbReference>
<feature type="region of interest" description="Disordered" evidence="10">
    <location>
        <begin position="875"/>
        <end position="926"/>
    </location>
</feature>
<proteinExistence type="inferred from homology"/>
<dbReference type="GO" id="GO:0006390">
    <property type="term" value="P:mitochondrial transcription"/>
    <property type="evidence" value="ECO:0007669"/>
    <property type="project" value="TreeGrafter"/>
</dbReference>
<dbReference type="EMBL" id="RHLC01000020">
    <property type="protein sequence ID" value="TPP52245.1"/>
    <property type="molecule type" value="Genomic_DNA"/>
</dbReference>
<evidence type="ECO:0000256" key="8">
    <source>
        <dbReference type="ARBA" id="ARBA00048552"/>
    </source>
</evidence>
<keyword evidence="4" id="KW-0808">Transferase</keyword>
<evidence type="ECO:0000256" key="6">
    <source>
        <dbReference type="ARBA" id="ARBA00022946"/>
    </source>
</evidence>
<dbReference type="FunFam" id="1.10.287.280:FF:000001">
    <property type="entry name" value="DNA-directed RNA polymerase"/>
    <property type="match status" value="1"/>
</dbReference>
<dbReference type="PANTHER" id="PTHR10102:SF0">
    <property type="entry name" value="DNA-DIRECTED RNA POLYMERASE, MITOCHONDRIAL"/>
    <property type="match status" value="1"/>
</dbReference>
<dbReference type="VEuPathDB" id="TriTrypDB:LdBPK_241180.1"/>
<name>A0A504XWN4_LEIDO</name>
<keyword evidence="9" id="KW-0175">Coiled coil</keyword>
<dbReference type="Proteomes" id="UP000318447">
    <property type="component" value="Unassembled WGS sequence"/>
</dbReference>
<dbReference type="InterPro" id="IPR002092">
    <property type="entry name" value="DNA-dir_Rpol_phage-type"/>
</dbReference>
<feature type="region of interest" description="Disordered" evidence="10">
    <location>
        <begin position="1363"/>
        <end position="1445"/>
    </location>
</feature>
<dbReference type="SUPFAM" id="SSF56672">
    <property type="entry name" value="DNA/RNA polymerases"/>
    <property type="match status" value="1"/>
</dbReference>
<keyword evidence="6" id="KW-0809">Transit peptide</keyword>
<keyword evidence="3" id="KW-0240">DNA-directed RNA polymerase</keyword>
<evidence type="ECO:0000256" key="9">
    <source>
        <dbReference type="SAM" id="Coils"/>
    </source>
</evidence>
<dbReference type="VEuPathDB" id="TriTrypDB:LdCL_240016900"/>
<evidence type="ECO:0000256" key="1">
    <source>
        <dbReference type="ARBA" id="ARBA00009493"/>
    </source>
</evidence>
<keyword evidence="5" id="KW-0548">Nucleotidyltransferase</keyword>
<feature type="compositionally biased region" description="Basic and acidic residues" evidence="10">
    <location>
        <begin position="877"/>
        <end position="887"/>
    </location>
</feature>
<comment type="caution">
    <text evidence="12">The sequence shown here is derived from an EMBL/GenBank/DDBJ whole genome shotgun (WGS) entry which is preliminary data.</text>
</comment>
<dbReference type="GO" id="GO:0034245">
    <property type="term" value="C:mitochondrial DNA-directed RNA polymerase complex"/>
    <property type="evidence" value="ECO:0007669"/>
    <property type="project" value="TreeGrafter"/>
</dbReference>
<gene>
    <name evidence="12" type="ORF">CGC21_16200</name>
</gene>
<evidence type="ECO:0000256" key="5">
    <source>
        <dbReference type="ARBA" id="ARBA00022695"/>
    </source>
</evidence>
<dbReference type="EC" id="2.7.7.6" evidence="2"/>
<feature type="domain" description="DNA-directed RNA polymerase C-terminal" evidence="11">
    <location>
        <begin position="2316"/>
        <end position="2694"/>
    </location>
</feature>
<dbReference type="Pfam" id="PF00940">
    <property type="entry name" value="RNA_pol"/>
    <property type="match status" value="1"/>
</dbReference>
<dbReference type="VEuPathDB" id="TriTrypDB:LdCL_240016800"/>